<organism evidence="2 3">
    <name type="scientific">Rheinheimera soli</name>
    <dbReference type="NCBI Taxonomy" id="443616"/>
    <lineage>
        <taxon>Bacteria</taxon>
        <taxon>Pseudomonadati</taxon>
        <taxon>Pseudomonadota</taxon>
        <taxon>Gammaproteobacteria</taxon>
        <taxon>Chromatiales</taxon>
        <taxon>Chromatiaceae</taxon>
        <taxon>Rheinheimera</taxon>
    </lineage>
</organism>
<feature type="transmembrane region" description="Helical" evidence="1">
    <location>
        <begin position="130"/>
        <end position="151"/>
    </location>
</feature>
<comment type="caution">
    <text evidence="2">The sequence shown here is derived from an EMBL/GenBank/DDBJ whole genome shotgun (WGS) entry which is preliminary data.</text>
</comment>
<evidence type="ECO:0000256" key="1">
    <source>
        <dbReference type="SAM" id="Phobius"/>
    </source>
</evidence>
<proteinExistence type="predicted"/>
<keyword evidence="3" id="KW-1185">Reference proteome</keyword>
<protein>
    <submittedName>
        <fullName evidence="2">Uncharacterized protein</fullName>
    </submittedName>
</protein>
<feature type="transmembrane region" description="Helical" evidence="1">
    <location>
        <begin position="29"/>
        <end position="53"/>
    </location>
</feature>
<keyword evidence="1" id="KW-0812">Transmembrane</keyword>
<keyword evidence="1" id="KW-0472">Membrane</keyword>
<keyword evidence="1" id="KW-1133">Transmembrane helix</keyword>
<dbReference type="EMBL" id="JAVDWR010000001">
    <property type="protein sequence ID" value="MDR7119773.1"/>
    <property type="molecule type" value="Genomic_DNA"/>
</dbReference>
<feature type="transmembrane region" description="Helical" evidence="1">
    <location>
        <begin position="157"/>
        <end position="179"/>
    </location>
</feature>
<gene>
    <name evidence="2" type="ORF">J2W69_000688</name>
</gene>
<reference evidence="2 3" key="1">
    <citation type="submission" date="2023-07" db="EMBL/GenBank/DDBJ databases">
        <title>Sorghum-associated microbial communities from plants grown in Nebraska, USA.</title>
        <authorList>
            <person name="Schachtman D."/>
        </authorList>
    </citation>
    <scope>NUCLEOTIDE SEQUENCE [LARGE SCALE GENOMIC DNA]</scope>
    <source>
        <strain evidence="2 3">4138</strain>
    </source>
</reference>
<dbReference type="Proteomes" id="UP001257909">
    <property type="component" value="Unassembled WGS sequence"/>
</dbReference>
<evidence type="ECO:0000313" key="2">
    <source>
        <dbReference type="EMBL" id="MDR7119773.1"/>
    </source>
</evidence>
<accession>A0ABU1VVL2</accession>
<feature type="transmembrane region" description="Helical" evidence="1">
    <location>
        <begin position="59"/>
        <end position="82"/>
    </location>
</feature>
<name>A0ABU1VVL2_9GAMM</name>
<evidence type="ECO:0000313" key="3">
    <source>
        <dbReference type="Proteomes" id="UP001257909"/>
    </source>
</evidence>
<sequence>MTNKDVADSQRKQHIEQLLMPAWINQMNAIWSIHQHVVVIEIATLSAFYFLLFSHEKDYQFYIVGALTFIVNILLHLCLMAVRRHAQLLCSYERTLEAGKIFPDIDKPSSISPWPNSNLLKFANHSISRLSIFLVIWINLLIFSASGFIFLSSFPDIYSLFVIVLNCIIPVGLLSNFSFKIKSTDT</sequence>